<dbReference type="HOGENOM" id="CLU_159866_0_0_4"/>
<dbReference type="eggNOG" id="ENOG5032ZQV">
    <property type="taxonomic scope" value="Bacteria"/>
</dbReference>
<reference evidence="1 2" key="1">
    <citation type="submission" date="2010-03" db="EMBL/GenBank/DDBJ databases">
        <title>Complete sequence of Sideroxydans lithotrophicus ES-1.</title>
        <authorList>
            <consortium name="US DOE Joint Genome Institute"/>
            <person name="Lucas S."/>
            <person name="Copeland A."/>
            <person name="Lapidus A."/>
            <person name="Cheng J.-F."/>
            <person name="Bruce D."/>
            <person name="Goodwin L."/>
            <person name="Pitluck S."/>
            <person name="Munk A.C."/>
            <person name="Detter J.C."/>
            <person name="Han C."/>
            <person name="Tapia R."/>
            <person name="Larimer F."/>
            <person name="Land M."/>
            <person name="Hauser L."/>
            <person name="Kyrpides N."/>
            <person name="Ivanova N."/>
            <person name="Emerson D."/>
            <person name="Woyke T."/>
        </authorList>
    </citation>
    <scope>NUCLEOTIDE SEQUENCE [LARGE SCALE GENOMIC DNA]</scope>
    <source>
        <strain evidence="1 2">ES-1</strain>
    </source>
</reference>
<organism evidence="1 2">
    <name type="scientific">Sideroxydans lithotrophicus (strain ES-1)</name>
    <dbReference type="NCBI Taxonomy" id="580332"/>
    <lineage>
        <taxon>Bacteria</taxon>
        <taxon>Pseudomonadati</taxon>
        <taxon>Pseudomonadota</taxon>
        <taxon>Betaproteobacteria</taxon>
        <taxon>Nitrosomonadales</taxon>
        <taxon>Gallionellaceae</taxon>
        <taxon>Sideroxydans</taxon>
    </lineage>
</organism>
<sequence>MANLTLNKPSDAMKATAAAEHTVEDAKGRKIKLKKPHFLAQFNMVKMLGNVPSAYISMVSPLLFVAAIDDDAVTTPTTPREVDALLTRLDAHGYAAIMTGIDEKFGENSEDEKKAEADLKKS</sequence>
<name>D5CT49_SIDLE</name>
<dbReference type="STRING" id="580332.Slit_1906"/>
<evidence type="ECO:0000313" key="1">
    <source>
        <dbReference type="EMBL" id="ADE12135.1"/>
    </source>
</evidence>
<evidence type="ECO:0000313" key="2">
    <source>
        <dbReference type="Proteomes" id="UP000001625"/>
    </source>
</evidence>
<dbReference type="OrthoDB" id="9131432at2"/>
<dbReference type="Proteomes" id="UP000001625">
    <property type="component" value="Chromosome"/>
</dbReference>
<proteinExistence type="predicted"/>
<dbReference type="RefSeq" id="WP_013030033.1">
    <property type="nucleotide sequence ID" value="NC_013959.1"/>
</dbReference>
<dbReference type="KEGG" id="slt:Slit_1906"/>
<keyword evidence="2" id="KW-1185">Reference proteome</keyword>
<evidence type="ECO:0008006" key="3">
    <source>
        <dbReference type="Google" id="ProtNLM"/>
    </source>
</evidence>
<accession>D5CT49</accession>
<protein>
    <recommendedName>
        <fullName evidence="3">Phage protein</fullName>
    </recommendedName>
</protein>
<dbReference type="EMBL" id="CP001965">
    <property type="protein sequence ID" value="ADE12135.1"/>
    <property type="molecule type" value="Genomic_DNA"/>
</dbReference>
<gene>
    <name evidence="1" type="ordered locus">Slit_1906</name>
</gene>
<dbReference type="AlphaFoldDB" id="D5CT49"/>